<reference evidence="2" key="2">
    <citation type="journal article" date="2024" name="Plant">
        <title>Genomic evolution and insights into agronomic trait innovations of Sesamum species.</title>
        <authorList>
            <person name="Miao H."/>
            <person name="Wang L."/>
            <person name="Qu L."/>
            <person name="Liu H."/>
            <person name="Sun Y."/>
            <person name="Le M."/>
            <person name="Wang Q."/>
            <person name="Wei S."/>
            <person name="Zheng Y."/>
            <person name="Lin W."/>
            <person name="Duan Y."/>
            <person name="Cao H."/>
            <person name="Xiong S."/>
            <person name="Wang X."/>
            <person name="Wei L."/>
            <person name="Li C."/>
            <person name="Ma Q."/>
            <person name="Ju M."/>
            <person name="Zhao R."/>
            <person name="Li G."/>
            <person name="Mu C."/>
            <person name="Tian Q."/>
            <person name="Mei H."/>
            <person name="Zhang T."/>
            <person name="Gao T."/>
            <person name="Zhang H."/>
        </authorList>
    </citation>
    <scope>NUCLEOTIDE SEQUENCE</scope>
    <source>
        <strain evidence="2">KEN1</strain>
    </source>
</reference>
<accession>A0AAW2TAX1</accession>
<sequence length="133" mass="14421">MVNPGERQFTSDHRINDVDQNPDGEESIDVSSSSSGTLASGNSSLMRRLTEVLVEDGYGACRADERLKPLLKLNVSTGVAEDRLLAHLSQHFEPSEVGLLARCLCAPLVSIRVGKINKKGTLLFPTSISDVDR</sequence>
<protein>
    <submittedName>
        <fullName evidence="2">Uncharacterized protein</fullName>
    </submittedName>
</protein>
<dbReference type="EMBL" id="JACGWN010000015">
    <property type="protein sequence ID" value="KAL0401238.1"/>
    <property type="molecule type" value="Genomic_DNA"/>
</dbReference>
<feature type="region of interest" description="Disordered" evidence="1">
    <location>
        <begin position="1"/>
        <end position="42"/>
    </location>
</feature>
<dbReference type="PANTHER" id="PTHR36741">
    <property type="entry name" value="OS07G0100500 PROTEIN"/>
    <property type="match status" value="1"/>
</dbReference>
<dbReference type="PANTHER" id="PTHR36741:SF1">
    <property type="entry name" value="OS07G0100500 PROTEIN"/>
    <property type="match status" value="1"/>
</dbReference>
<name>A0AAW2TAX1_9LAMI</name>
<evidence type="ECO:0000256" key="1">
    <source>
        <dbReference type="SAM" id="MobiDB-lite"/>
    </source>
</evidence>
<evidence type="ECO:0000313" key="2">
    <source>
        <dbReference type="EMBL" id="KAL0401238.1"/>
    </source>
</evidence>
<reference evidence="2" key="1">
    <citation type="submission" date="2020-06" db="EMBL/GenBank/DDBJ databases">
        <authorList>
            <person name="Li T."/>
            <person name="Hu X."/>
            <person name="Zhang T."/>
            <person name="Song X."/>
            <person name="Zhang H."/>
            <person name="Dai N."/>
            <person name="Sheng W."/>
            <person name="Hou X."/>
            <person name="Wei L."/>
        </authorList>
    </citation>
    <scope>NUCLEOTIDE SEQUENCE</scope>
    <source>
        <strain evidence="2">KEN1</strain>
        <tissue evidence="2">Leaf</tissue>
    </source>
</reference>
<feature type="compositionally biased region" description="Low complexity" evidence="1">
    <location>
        <begin position="31"/>
        <end position="42"/>
    </location>
</feature>
<dbReference type="AlphaFoldDB" id="A0AAW2TAX1"/>
<gene>
    <name evidence="2" type="ORF">Slati_4153700</name>
</gene>
<proteinExistence type="predicted"/>
<comment type="caution">
    <text evidence="2">The sequence shown here is derived from an EMBL/GenBank/DDBJ whole genome shotgun (WGS) entry which is preliminary data.</text>
</comment>
<organism evidence="2">
    <name type="scientific">Sesamum latifolium</name>
    <dbReference type="NCBI Taxonomy" id="2727402"/>
    <lineage>
        <taxon>Eukaryota</taxon>
        <taxon>Viridiplantae</taxon>
        <taxon>Streptophyta</taxon>
        <taxon>Embryophyta</taxon>
        <taxon>Tracheophyta</taxon>
        <taxon>Spermatophyta</taxon>
        <taxon>Magnoliopsida</taxon>
        <taxon>eudicotyledons</taxon>
        <taxon>Gunneridae</taxon>
        <taxon>Pentapetalae</taxon>
        <taxon>asterids</taxon>
        <taxon>lamiids</taxon>
        <taxon>Lamiales</taxon>
        <taxon>Pedaliaceae</taxon>
        <taxon>Sesamum</taxon>
    </lineage>
</organism>